<accession>A0ABQ6Q2J0</accession>
<dbReference type="Proteomes" id="UP001307705">
    <property type="component" value="Unassembled WGS sequence"/>
</dbReference>
<name>A0ABQ6Q2J0_9BACT</name>
<proteinExistence type="predicted"/>
<reference evidence="2 3" key="1">
    <citation type="submission" date="2023-08" db="EMBL/GenBank/DDBJ databases">
        <title>Draft genome sequence of Algoriphagus taiwanensis.</title>
        <authorList>
            <person name="Takatani N."/>
            <person name="Hosokawa M."/>
            <person name="Sawabe T."/>
        </authorList>
    </citation>
    <scope>NUCLEOTIDE SEQUENCE [LARGE SCALE GENOMIC DNA]</scope>
    <source>
        <strain evidence="2 3">JCM 19755</strain>
    </source>
</reference>
<dbReference type="EMBL" id="BTPE01000006">
    <property type="protein sequence ID" value="GMQ33698.1"/>
    <property type="molecule type" value="Genomic_DNA"/>
</dbReference>
<evidence type="ECO:0000313" key="2">
    <source>
        <dbReference type="EMBL" id="GMQ33698.1"/>
    </source>
</evidence>
<organism evidence="2 3">
    <name type="scientific">Algoriphagus taiwanensis</name>
    <dbReference type="NCBI Taxonomy" id="1445656"/>
    <lineage>
        <taxon>Bacteria</taxon>
        <taxon>Pseudomonadati</taxon>
        <taxon>Bacteroidota</taxon>
        <taxon>Cytophagia</taxon>
        <taxon>Cytophagales</taxon>
        <taxon>Cyclobacteriaceae</taxon>
        <taxon>Algoriphagus</taxon>
    </lineage>
</organism>
<evidence type="ECO:0000313" key="3">
    <source>
        <dbReference type="Proteomes" id="UP001307705"/>
    </source>
</evidence>
<evidence type="ECO:0008006" key="4">
    <source>
        <dbReference type="Google" id="ProtNLM"/>
    </source>
</evidence>
<feature type="chain" id="PRO_5045871535" description="Lipoprotein" evidence="1">
    <location>
        <begin position="27"/>
        <end position="283"/>
    </location>
</feature>
<dbReference type="PROSITE" id="PS51257">
    <property type="entry name" value="PROKAR_LIPOPROTEIN"/>
    <property type="match status" value="1"/>
</dbReference>
<evidence type="ECO:0000256" key="1">
    <source>
        <dbReference type="SAM" id="SignalP"/>
    </source>
</evidence>
<protein>
    <recommendedName>
        <fullName evidence="4">Lipoprotein</fullName>
    </recommendedName>
</protein>
<sequence>MKPTYLSLAKMSVIAGLLLFASCSSEEDTNPADQLNETEETAQEIDLTATLEDVDEVALTGFQRNGFTDRTLVTLEEDLCERVKIEWLPNEKKMIIDFGEGCTSPRGVTRKGKIIVTYTGRYWAPGSVITTTFENYYVDDRKIEGVRVVTNEGFNSNDRFFTFKTVVEGGKITWPDGSFRTFESRHTKRIFLPNENRGIIYAVNGGSRGVNRKGNEYVVEITSPLFFAERCIRTGIRMPSEGVMVIRVQTRGAIEIDFGSDSCDREVSITFNGNTRTVTLPRS</sequence>
<feature type="signal peptide" evidence="1">
    <location>
        <begin position="1"/>
        <end position="26"/>
    </location>
</feature>
<keyword evidence="3" id="KW-1185">Reference proteome</keyword>
<keyword evidence="1" id="KW-0732">Signal</keyword>
<gene>
    <name evidence="2" type="ORF">Ataiwa_19700</name>
</gene>
<comment type="caution">
    <text evidence="2">The sequence shown here is derived from an EMBL/GenBank/DDBJ whole genome shotgun (WGS) entry which is preliminary data.</text>
</comment>
<dbReference type="RefSeq" id="WP_338228510.1">
    <property type="nucleotide sequence ID" value="NZ_BTPE01000006.1"/>
</dbReference>